<dbReference type="Proteomes" id="UP001430990">
    <property type="component" value="Chromosome"/>
</dbReference>
<dbReference type="EMBL" id="CP088100">
    <property type="protein sequence ID" value="UFW87310.1"/>
    <property type="molecule type" value="Genomic_DNA"/>
</dbReference>
<evidence type="ECO:0000313" key="2">
    <source>
        <dbReference type="Proteomes" id="UP001430990"/>
    </source>
</evidence>
<organism evidence="1 2">
    <name type="scientific">Bradyrhizobium barranii</name>
    <dbReference type="NCBI Taxonomy" id="2992140"/>
    <lineage>
        <taxon>Bacteria</taxon>
        <taxon>Pseudomonadati</taxon>
        <taxon>Pseudomonadota</taxon>
        <taxon>Alphaproteobacteria</taxon>
        <taxon>Hyphomicrobiales</taxon>
        <taxon>Nitrobacteraceae</taxon>
        <taxon>Bradyrhizobium</taxon>
    </lineage>
</organism>
<accession>A0ABY3QMS6</accession>
<name>A0ABY3QMS6_9BRAD</name>
<evidence type="ECO:0000313" key="1">
    <source>
        <dbReference type="EMBL" id="UFW87310.1"/>
    </source>
</evidence>
<reference evidence="1" key="1">
    <citation type="submission" date="2021-11" db="EMBL/GenBank/DDBJ databases">
        <title>Australian commercial rhizobial inoculants.</title>
        <authorList>
            <person name="Kohlmeier M.G."/>
            <person name="O'Hara G.W."/>
            <person name="Colombi E."/>
            <person name="Ramsay J.P."/>
            <person name="Terpolilli J."/>
        </authorList>
    </citation>
    <scope>NUCLEOTIDE SEQUENCE</scope>
    <source>
        <strain evidence="1">CC829</strain>
    </source>
</reference>
<gene>
    <name evidence="1" type="ORF">BjapCC829_01520</name>
</gene>
<proteinExistence type="predicted"/>
<dbReference type="RefSeq" id="WP_187387858.1">
    <property type="nucleotide sequence ID" value="NZ_CP088100.1"/>
</dbReference>
<keyword evidence="2" id="KW-1185">Reference proteome</keyword>
<protein>
    <submittedName>
        <fullName evidence="1">Uncharacterized protein</fullName>
    </submittedName>
</protein>
<sequence>MFDKFADWLRQTAFFSTAIDIARQTLPEPALIWLRTQMVRNLRGTPGEVFGEIYRRNVWG</sequence>